<accession>A0A1V0B9E2</accession>
<proteinExistence type="predicted"/>
<gene>
    <name evidence="1" type="ORF">BVH74_18170</name>
</gene>
<name>A0A1V0B9E2_9GAMM</name>
<evidence type="ECO:0000313" key="1">
    <source>
        <dbReference type="EMBL" id="AQZ96558.1"/>
    </source>
</evidence>
<dbReference type="KEGG" id="ppha:BVH74_18170"/>
<dbReference type="AlphaFoldDB" id="A0A1V0B9E2"/>
<dbReference type="RefSeq" id="WP_080051466.1">
    <property type="nucleotide sequence ID" value="NZ_CP020100.1"/>
</dbReference>
<organism evidence="1 2">
    <name type="scientific">Halopseudomonas phragmitis</name>
    <dbReference type="NCBI Taxonomy" id="1931241"/>
    <lineage>
        <taxon>Bacteria</taxon>
        <taxon>Pseudomonadati</taxon>
        <taxon>Pseudomonadota</taxon>
        <taxon>Gammaproteobacteria</taxon>
        <taxon>Pseudomonadales</taxon>
        <taxon>Pseudomonadaceae</taxon>
        <taxon>Halopseudomonas</taxon>
    </lineage>
</organism>
<sequence>MELGIKLQGVPFAEARLATVNRSIEPVLRGALNTTATSARRERYTKPLRVALPSRRLNRRLVIKRARRGRMDARIIPSSSGIAVTEYSRWGFDPIDRTRARVWVMGPSGKKIAAGFVNPSGRRQAPLGTRSEKRGAKRTYTYQRALGEALAPSAAFWFKQLSGGATVRWVNGFLQREFERRIRLEIAKGVR</sequence>
<evidence type="ECO:0000313" key="2">
    <source>
        <dbReference type="Proteomes" id="UP000243488"/>
    </source>
</evidence>
<dbReference type="STRING" id="1931241.BVH74_18170"/>
<reference evidence="1 2" key="1">
    <citation type="submission" date="2017-03" db="EMBL/GenBank/DDBJ databases">
        <title>Complete genome sequence of the novel DNRA strain Pseudomonas sp. S-6-2 isolated from Chinese polluted river sediment. Journal of Biotechnology.</title>
        <authorList>
            <person name="Li J."/>
            <person name="Xiang F."/>
            <person name="Wang L."/>
            <person name="Xi L."/>
            <person name="Liu J."/>
        </authorList>
    </citation>
    <scope>NUCLEOTIDE SEQUENCE [LARGE SCALE GENOMIC DNA]</scope>
    <source>
        <strain evidence="1 2">S-6-2</strain>
    </source>
</reference>
<dbReference type="EMBL" id="CP020100">
    <property type="protein sequence ID" value="AQZ96558.1"/>
    <property type="molecule type" value="Genomic_DNA"/>
</dbReference>
<keyword evidence="2" id="KW-1185">Reference proteome</keyword>
<dbReference type="Proteomes" id="UP000243488">
    <property type="component" value="Chromosome"/>
</dbReference>
<protein>
    <submittedName>
        <fullName evidence="1">Uncharacterized protein</fullName>
    </submittedName>
</protein>